<proteinExistence type="predicted"/>
<evidence type="ECO:0000313" key="3">
    <source>
        <dbReference type="Proteomes" id="UP000237271"/>
    </source>
</evidence>
<dbReference type="Pfam" id="PF13976">
    <property type="entry name" value="gag_pre-integrs"/>
    <property type="match status" value="1"/>
</dbReference>
<dbReference type="Proteomes" id="UP000237271">
    <property type="component" value="Unassembled WGS sequence"/>
</dbReference>
<sequence>MQSVHGVTPNLASQVDGVKTVVHIGDVFYVPGKTVIVATPQEATWGVTHLSFGGRLDLGPEGRVLCNYTVTEGVATLSLWHERLCHSCPQYIKTMVDKGLVRGMMLTRRKQDTCDACHLGKTKKKSHRENINRATTKPNQVVYADLLISSKGNGTRYEAELLIMDDYSRFGTDSLTSKSSPVMNKRLQEYILWTETS</sequence>
<reference evidence="2 3" key="1">
    <citation type="journal article" date="2017" name="Genome Biol. Evol.">
        <title>Phytophthora megakarya and P. palmivora, closely related causal agents of cacao black pod rot, underwent increases in genome sizes and gene numbers by different mechanisms.</title>
        <authorList>
            <person name="Ali S.S."/>
            <person name="Shao J."/>
            <person name="Lary D.J."/>
            <person name="Kronmiller B."/>
            <person name="Shen D."/>
            <person name="Strem M.D."/>
            <person name="Amoako-Attah I."/>
            <person name="Akrofi A.Y."/>
            <person name="Begoude B.A."/>
            <person name="Ten Hoopen G.M."/>
            <person name="Coulibaly K."/>
            <person name="Kebe B.I."/>
            <person name="Melnick R.L."/>
            <person name="Guiltinan M.J."/>
            <person name="Tyler B.M."/>
            <person name="Meinhardt L.W."/>
            <person name="Bailey B.A."/>
        </authorList>
    </citation>
    <scope>NUCLEOTIDE SEQUENCE [LARGE SCALE GENOMIC DNA]</scope>
    <source>
        <strain evidence="3">sbr112.9</strain>
    </source>
</reference>
<evidence type="ECO:0000313" key="2">
    <source>
        <dbReference type="EMBL" id="POM74485.1"/>
    </source>
</evidence>
<comment type="caution">
    <text evidence="2">The sequence shown here is derived from an EMBL/GenBank/DDBJ whole genome shotgun (WGS) entry which is preliminary data.</text>
</comment>
<feature type="domain" description="GAG-pre-integrase" evidence="1">
    <location>
        <begin position="70"/>
        <end position="121"/>
    </location>
</feature>
<dbReference type="OrthoDB" id="123877at2759"/>
<dbReference type="AlphaFoldDB" id="A0A2P4Y9J5"/>
<dbReference type="EMBL" id="NCKW01004863">
    <property type="protein sequence ID" value="POM74485.1"/>
    <property type="molecule type" value="Genomic_DNA"/>
</dbReference>
<name>A0A2P4Y9J5_9STRA</name>
<evidence type="ECO:0000259" key="1">
    <source>
        <dbReference type="Pfam" id="PF13976"/>
    </source>
</evidence>
<gene>
    <name evidence="2" type="ORF">PHPALM_8555</name>
</gene>
<dbReference type="InterPro" id="IPR025724">
    <property type="entry name" value="GAG-pre-integrase_dom"/>
</dbReference>
<keyword evidence="3" id="KW-1185">Reference proteome</keyword>
<accession>A0A2P4Y9J5</accession>
<organism evidence="2 3">
    <name type="scientific">Phytophthora palmivora</name>
    <dbReference type="NCBI Taxonomy" id="4796"/>
    <lineage>
        <taxon>Eukaryota</taxon>
        <taxon>Sar</taxon>
        <taxon>Stramenopiles</taxon>
        <taxon>Oomycota</taxon>
        <taxon>Peronosporomycetes</taxon>
        <taxon>Peronosporales</taxon>
        <taxon>Peronosporaceae</taxon>
        <taxon>Phytophthora</taxon>
    </lineage>
</organism>
<protein>
    <recommendedName>
        <fullName evidence="1">GAG-pre-integrase domain-containing protein</fullName>
    </recommendedName>
</protein>